<reference evidence="2" key="3">
    <citation type="journal article" date="2003" name="Appl. Microbiol. Biotechnol.">
        <title>Phthalate catabolic gene cluster is linked to the angular dioxygenase gene in Terrabacter sp. strain DBF63.</title>
        <authorList>
            <person name="Habe H."/>
            <person name="Miyakoshi M."/>
            <person name="Chung J."/>
            <person name="Kasuga K."/>
            <person name="Yoshida T."/>
            <person name="Nojiri H."/>
            <person name="Omori T."/>
        </authorList>
    </citation>
    <scope>NUCLEOTIDE SEQUENCE</scope>
    <source>
        <strain evidence="2">DBF63</strain>
        <plasmid evidence="2">pDBF1</plasmid>
    </source>
</reference>
<evidence type="ECO:0000313" key="2">
    <source>
        <dbReference type="EMBL" id="BAE45051.1"/>
    </source>
</evidence>
<dbReference type="EMBL" id="AP008980">
    <property type="protein sequence ID" value="BAE45051.1"/>
    <property type="molecule type" value="Genomic_DNA"/>
</dbReference>
<geneLocation type="plasmid" evidence="2">
    <name>pDBF1</name>
</geneLocation>
<reference evidence="2" key="6">
    <citation type="journal article" date="2005" name="Appl. Microbiol. Biotechnol.">
        <title>Characterization of [3Fe-4S] ferredoxin DbfA3, which functions in the angular dioxygenase system of Terrabacter sp. strain DBF63.</title>
        <authorList>
            <person name="Takagi T."/>
            <person name="Habe H."/>
            <person name="Yoshida T."/>
            <person name="Yamane H."/>
            <person name="Omori T."/>
            <person name="Nojiri H."/>
        </authorList>
    </citation>
    <scope>NUCLEOTIDE SEQUENCE</scope>
    <source>
        <strain evidence="2">DBF63</strain>
        <plasmid evidence="2">pDBF1</plasmid>
    </source>
</reference>
<sequence length="74" mass="7386">MIRTVTHLTIVLSAIATAILMSSRDRAAAAIERSKDESGAISIETILVAIGLSAAAVAVGGLIIAAVRSKGAGL</sequence>
<organism evidence="2">
    <name type="scientific">Terrabacter sp. (strain DBF63)</name>
    <dbReference type="NCBI Taxonomy" id="150395"/>
    <lineage>
        <taxon>Bacteria</taxon>
        <taxon>Bacillati</taxon>
        <taxon>Actinomycetota</taxon>
        <taxon>Actinomycetes</taxon>
        <taxon>Micrococcales</taxon>
        <taxon>Intrasporangiaceae</taxon>
        <taxon>Terrabacter</taxon>
    </lineage>
</organism>
<keyword evidence="1" id="KW-0812">Transmembrane</keyword>
<evidence type="ECO:0000256" key="1">
    <source>
        <dbReference type="SAM" id="Phobius"/>
    </source>
</evidence>
<accession>Q3MNR2</accession>
<reference evidence="2" key="5">
    <citation type="journal article" date="2004" name="J. Bacteriol.">
        <title>Characterization of the upper pathway genes for fluorene metabolism in Terrabacter sp. strain DBF63.</title>
        <authorList>
            <person name="Habe H."/>
            <person name="Chung J."/>
            <person name="Kato H."/>
            <person name="Ayabe Y."/>
            <person name="Kasuga K."/>
            <person name="Yoshida T."/>
            <person name="Nojiri H."/>
            <person name="Yamane H."/>
            <person name="Omori T."/>
        </authorList>
    </citation>
    <scope>NUCLEOTIDE SEQUENCE</scope>
    <source>
        <strain evidence="2">DBF63</strain>
        <plasmid evidence="2">pDBF1</plasmid>
    </source>
</reference>
<protein>
    <submittedName>
        <fullName evidence="2">Uncharacterized protein</fullName>
    </submittedName>
</protein>
<dbReference type="AlphaFoldDB" id="Q3MNR2"/>
<reference evidence="2" key="4">
    <citation type="journal article" date="2004" name="FEMS Microbiol. Lett.">
        <title>Genetic characterization of the dibenzofuran-degrading Actinobacteria carrying the dbfA1A2 gene homologues isolated from activated sludge.</title>
        <authorList>
            <person name="Noumura T."/>
            <person name="Habe H."/>
            <person name="Widada J."/>
            <person name="Chung J.S."/>
            <person name="Yoshida T."/>
            <person name="Nojiri H."/>
            <person name="Omori T."/>
        </authorList>
    </citation>
    <scope>NUCLEOTIDE SEQUENCE</scope>
    <source>
        <strain evidence="2">DBF63</strain>
        <plasmid evidence="2">pDBF1</plasmid>
    </source>
</reference>
<name>Q3MNR2_TERSD</name>
<keyword evidence="2" id="KW-0614">Plasmid</keyword>
<reference evidence="2" key="7">
    <citation type="journal article" date="2005" name="Microbiology (Mosc.)">
        <title>The fluorene catabolic linear plasmid in Terrabacter sp. strain DBF63 carries the beta-ketoadipate pathway genes, pcaRHGBDCFIJ, also found in proteobacteria.</title>
        <authorList>
            <person name="Habe H."/>
            <person name="Chung J.-S."/>
            <person name="Ishida A."/>
            <person name="Kasuga K."/>
            <person name="Ide K."/>
            <person name="Takemura T."/>
            <person name="Nojiri H."/>
            <person name="Yamane H."/>
            <person name="Omori T."/>
        </authorList>
    </citation>
    <scope>NUCLEOTIDE SEQUENCE</scope>
    <source>
        <strain evidence="2">DBF63</strain>
        <plasmid evidence="2">pDBF1</plasmid>
    </source>
</reference>
<proteinExistence type="predicted"/>
<reference evidence="2" key="1">
    <citation type="journal article" date="1997" name="J. Ferment. Bioeng.">
        <title>Cloning and characterization of genes involved in the degradation of dibenzofuran by Terrabacter sp. strain DBF63.</title>
        <authorList>
            <person name="Kasuga K."/>
            <person name="Nojiri H."/>
            <person name="Yamane H."/>
            <person name="Kodama T."/>
            <person name="Omori T."/>
        </authorList>
    </citation>
    <scope>NUCLEOTIDE SEQUENCE</scope>
    <source>
        <strain evidence="2">DBF63</strain>
        <plasmid evidence="2">pDBF1</plasmid>
    </source>
</reference>
<feature type="transmembrane region" description="Helical" evidence="1">
    <location>
        <begin position="45"/>
        <end position="67"/>
    </location>
</feature>
<reference evidence="2" key="2">
    <citation type="journal article" date="2001" name="Biochem. Biophys. Res. Commun.">
        <title>Isolation and characterization of the genes encoding a novel oxygenase component of angular dioxygenase from the gram-positive dibenzofuran-degrader Terrabacter sp. strain DBF63.</title>
        <authorList>
            <person name="Kasuga K."/>
            <person name="Habe H."/>
            <person name="Chung J."/>
            <person name="Yoshida T."/>
            <person name="Nojiri H."/>
            <person name="Yamane H."/>
            <person name="Omori T."/>
        </authorList>
    </citation>
    <scope>NUCLEOTIDE SEQUENCE</scope>
    <source>
        <strain evidence="2">DBF63</strain>
        <plasmid evidence="2">pDBF1</plasmid>
    </source>
</reference>
<keyword evidence="1" id="KW-1133">Transmembrane helix</keyword>
<keyword evidence="1" id="KW-0472">Membrane</keyword>